<feature type="compositionally biased region" description="Basic and acidic residues" evidence="3">
    <location>
        <begin position="1128"/>
        <end position="1167"/>
    </location>
</feature>
<feature type="compositionally biased region" description="Basic and acidic residues" evidence="3">
    <location>
        <begin position="1016"/>
        <end position="1054"/>
    </location>
</feature>
<keyword evidence="2" id="KW-0175">Coiled coil</keyword>
<feature type="region of interest" description="Disordered" evidence="3">
    <location>
        <begin position="969"/>
        <end position="1184"/>
    </location>
</feature>
<feature type="domain" description="THO complex subunitTHOC2 C-terminal" evidence="4">
    <location>
        <begin position="784"/>
        <end position="890"/>
    </location>
</feature>
<dbReference type="InterPro" id="IPR040007">
    <property type="entry name" value="Tho2"/>
</dbReference>
<name>A0A2I0ULV9_LIMLA</name>
<proteinExistence type="predicted"/>
<feature type="compositionally biased region" description="Basic and acidic residues" evidence="3">
    <location>
        <begin position="1064"/>
        <end position="1119"/>
    </location>
</feature>
<evidence type="ECO:0000259" key="4">
    <source>
        <dbReference type="Pfam" id="PF11262"/>
    </source>
</evidence>
<dbReference type="Pfam" id="PF16134">
    <property type="entry name" value="THOC2_N"/>
    <property type="match status" value="2"/>
</dbReference>
<feature type="region of interest" description="Disordered" evidence="3">
    <location>
        <begin position="398"/>
        <end position="417"/>
    </location>
</feature>
<feature type="compositionally biased region" description="Low complexity" evidence="3">
    <location>
        <begin position="974"/>
        <end position="984"/>
    </location>
</feature>
<feature type="domain" description="THO complex subunit 2 N-terminal" evidence="5">
    <location>
        <begin position="8"/>
        <end position="399"/>
    </location>
</feature>
<dbReference type="PANTHER" id="PTHR21597">
    <property type="entry name" value="THO2 PROTEIN"/>
    <property type="match status" value="1"/>
</dbReference>
<dbReference type="InterPro" id="IPR032302">
    <property type="entry name" value="THOC2_N"/>
</dbReference>
<feature type="domain" description="THO complex subunit 2 N-terminal" evidence="5">
    <location>
        <begin position="417"/>
        <end position="550"/>
    </location>
</feature>
<feature type="compositionally biased region" description="Basic and acidic residues" evidence="3">
    <location>
        <begin position="985"/>
        <end position="1007"/>
    </location>
</feature>
<evidence type="ECO:0000313" key="6">
    <source>
        <dbReference type="EMBL" id="PKU47032.1"/>
    </source>
</evidence>
<dbReference type="GO" id="GO:0003729">
    <property type="term" value="F:mRNA binding"/>
    <property type="evidence" value="ECO:0007669"/>
    <property type="project" value="TreeGrafter"/>
</dbReference>
<keyword evidence="7" id="KW-1185">Reference proteome</keyword>
<dbReference type="AlphaFoldDB" id="A0A2I0ULV9"/>
<dbReference type="OrthoDB" id="29024at2759"/>
<feature type="domain" description="THO complex subunitTHOC2 C-terminal" evidence="4">
    <location>
        <begin position="691"/>
        <end position="783"/>
    </location>
</feature>
<accession>A0A2I0ULV9</accession>
<dbReference type="GO" id="GO:0006397">
    <property type="term" value="P:mRNA processing"/>
    <property type="evidence" value="ECO:0007669"/>
    <property type="project" value="InterPro"/>
</dbReference>
<dbReference type="Pfam" id="PF11262">
    <property type="entry name" value="Tho2"/>
    <property type="match status" value="2"/>
</dbReference>
<dbReference type="GO" id="GO:0006406">
    <property type="term" value="P:mRNA export from nucleus"/>
    <property type="evidence" value="ECO:0007669"/>
    <property type="project" value="InterPro"/>
</dbReference>
<feature type="region of interest" description="Disordered" evidence="3">
    <location>
        <begin position="318"/>
        <end position="340"/>
    </location>
</feature>
<reference evidence="7" key="1">
    <citation type="submission" date="2017-11" db="EMBL/GenBank/DDBJ databases">
        <authorList>
            <person name="Lima N.C."/>
            <person name="Parody-Merino A.M."/>
            <person name="Battley P.F."/>
            <person name="Fidler A.E."/>
            <person name="Prosdocimi F."/>
        </authorList>
    </citation>
    <scope>NUCLEOTIDE SEQUENCE [LARGE SCALE GENOMIC DNA]</scope>
</reference>
<evidence type="ECO:0000256" key="2">
    <source>
        <dbReference type="SAM" id="Coils"/>
    </source>
</evidence>
<evidence type="ECO:0000256" key="3">
    <source>
        <dbReference type="SAM" id="MobiDB-lite"/>
    </source>
</evidence>
<gene>
    <name evidence="6" type="ORF">llap_2685</name>
</gene>
<dbReference type="EMBL" id="KZ505691">
    <property type="protein sequence ID" value="PKU47032.1"/>
    <property type="molecule type" value="Genomic_DNA"/>
</dbReference>
<dbReference type="GO" id="GO:0000445">
    <property type="term" value="C:THO complex part of transcription export complex"/>
    <property type="evidence" value="ECO:0007669"/>
    <property type="project" value="TreeGrafter"/>
</dbReference>
<evidence type="ECO:0000259" key="5">
    <source>
        <dbReference type="Pfam" id="PF16134"/>
    </source>
</evidence>
<evidence type="ECO:0000313" key="7">
    <source>
        <dbReference type="Proteomes" id="UP000233556"/>
    </source>
</evidence>
<feature type="compositionally biased region" description="Basic and acidic residues" evidence="3">
    <location>
        <begin position="318"/>
        <end position="339"/>
    </location>
</feature>
<comment type="subunit">
    <text evidence="1">Component of the THO subcomplex, which is composed of THOC1, THOC2, THOC3, THOC5, THOC6 and THOC7. The THO subcomplex interacts with DDX39B to form the THO-DDX39B complex which multimerizes into a 28-subunit tetrameric assembly. Component of the transcription/export (TREX) complex at least composed of ALYREF/THOC4, DDX39B, SARNP/CIP29, CHTOP and the THO subcomplex; in the complex interacts with THOC1, THOC3, THOC5, THOC7 and DDX39B. TREX seems to have a dynamic structure involving ATP-dependent remodeling. Interacts with POLDIP3 and ZC3H11A.</text>
</comment>
<dbReference type="Proteomes" id="UP000233556">
    <property type="component" value="Unassembled WGS sequence"/>
</dbReference>
<protein>
    <submittedName>
        <fullName evidence="6">Tho complex subunit 2</fullName>
    </submittedName>
</protein>
<evidence type="ECO:0000256" key="1">
    <source>
        <dbReference type="ARBA" id="ARBA00047033"/>
    </source>
</evidence>
<dbReference type="PANTHER" id="PTHR21597:SF0">
    <property type="entry name" value="THO COMPLEX SUBUNIT 2"/>
    <property type="match status" value="1"/>
</dbReference>
<organism evidence="6 7">
    <name type="scientific">Limosa lapponica baueri</name>
    <dbReference type="NCBI Taxonomy" id="1758121"/>
    <lineage>
        <taxon>Eukaryota</taxon>
        <taxon>Metazoa</taxon>
        <taxon>Chordata</taxon>
        <taxon>Craniata</taxon>
        <taxon>Vertebrata</taxon>
        <taxon>Euteleostomi</taxon>
        <taxon>Archelosauria</taxon>
        <taxon>Archosauria</taxon>
        <taxon>Dinosauria</taxon>
        <taxon>Saurischia</taxon>
        <taxon>Theropoda</taxon>
        <taxon>Coelurosauria</taxon>
        <taxon>Aves</taxon>
        <taxon>Neognathae</taxon>
        <taxon>Neoaves</taxon>
        <taxon>Charadriiformes</taxon>
        <taxon>Scolopacidae</taxon>
        <taxon>Limosa</taxon>
    </lineage>
</organism>
<feature type="coiled-coil region" evidence="2">
    <location>
        <begin position="742"/>
        <end position="777"/>
    </location>
</feature>
<sequence length="1184" mass="136258">MAALLPAEWIKNWEKGGKNEFVQLCRVLSENRSHDNMGFRDIQQALYELAYHVVRGNLKHDQASNVLGDVIEFREDMPSILADVFCILDIETSCLEEKSKRDHFTQLVLACLYLVSDTVLKERLDPETLESLGLIKQSQQFNQKSVKIKTKLFYKQQKFNLLREENEGYAKLIAELGQDLSGNITSDLILENIKSLIGCFNLDPNRVLDIILEVYECRPEYDDFFVPLIESYMYMCEPQTLCHILGFKFKFYQDPSGETPSSLYRVAAVLLQHNLIDLEDLYVHLLPGDNAIIEEHKREIVEAKQIVRKLTMVVLSSEKTEEKEKEKEKEEEKTEKPPDNQKLGLLEALLKIGDWQHAQSIMDQMPPFYATSHKPIAVALCQLVHVTIEPLYRRVGVPKGAKGSPISSLPNKRAPKQADSFEDLRKEVFNMLCYLGPHLSHDPILFAKVVRLGKAFMKEFQSDGSKQEDKEKMEILFSCLLSITDQVLLPSLSLMDCNACMSEELWGMFKTFPYQYRYRLYGQWKNETYNSHPLLVKVKAQTIDRAKYIMNFDLLILKEVVQKMAGIEITEEMTMEQLEAMTGGEQLKAECHDTLVQFGGFLASNLSTEDYIKRVPSIDVLCNEFHTPHDAAFFLSRPMYAHHISSKYDELKKAEKGNKQQHKVHKYITSCELVMAPVHDAVISLHLPKVWDDISPQFYATFWSLTMYDLAVPHSSYDREVNKLKVQMKAIDDNQEMPPNKKKKEKERCTALQDKLLEEEKKQLEHVQRVLQRLKLEKDNWLLAKLVHQQKTPNFSTLLCYDRVFSDIIYTVASCTENEASRYGRFLCCMLETVTRWHSDRVIYEKECGNYPGFLTILRATGFDGGNKADQLDYENFRHVVHKWHYKLTKLKSRKPFMIPENEFHHKDPPARNAVAATVQNGPGGAGMPTSLTINTVRLEEGTTEETDKLKEKSQGVVKVINKAVNATPKVTTSNGNSASNSSKIIKEKDDKEKSGKEKDKEKKDKTPAATPEMKALGKDGKDKPKEERANKEDKAREIKEKTPKSDKEKEKHYINHTTPTLSKSKEREVDKKDLDKSRERSREREKKDEKDRKDRKRDHSNSDREVPQDSTKRRKEENGTTGSSKHSKSESPSDSPRLNEKEKEKNKSKSSGKEKGDSIKAEKMEKSSSGSKKVRLKWKDIQL</sequence>
<dbReference type="InterPro" id="IPR021418">
    <property type="entry name" value="THO_THOC2_C"/>
</dbReference>
<reference evidence="7" key="2">
    <citation type="submission" date="2017-12" db="EMBL/GenBank/DDBJ databases">
        <title>Genome sequence of the Bar-tailed Godwit (Limosa lapponica baueri).</title>
        <authorList>
            <person name="Lima N.C.B."/>
            <person name="Parody-Merino A.M."/>
            <person name="Battley P.F."/>
            <person name="Fidler A.E."/>
            <person name="Prosdocimi F."/>
        </authorList>
    </citation>
    <scope>NUCLEOTIDE SEQUENCE [LARGE SCALE GENOMIC DNA]</scope>
</reference>